<keyword evidence="3" id="KW-1185">Reference proteome</keyword>
<dbReference type="HOGENOM" id="CLU_104194_3_2_12"/>
<dbReference type="InParanoid" id="F5Y799"/>
<dbReference type="InterPro" id="IPR036105">
    <property type="entry name" value="DiNase_FeMo-co_biosyn_sf"/>
</dbReference>
<evidence type="ECO:0000259" key="1">
    <source>
        <dbReference type="Pfam" id="PF02579"/>
    </source>
</evidence>
<feature type="domain" description="Dinitrogenase iron-molybdenum cofactor biosynthesis" evidence="1">
    <location>
        <begin position="12"/>
        <end position="109"/>
    </location>
</feature>
<dbReference type="AlphaFoldDB" id="F5Y799"/>
<dbReference type="OrthoDB" id="280278at2"/>
<dbReference type="eggNOG" id="COG1433">
    <property type="taxonomic scope" value="Bacteria"/>
</dbReference>
<dbReference type="STRING" id="545695.TREAZ_3536"/>
<accession>F5Y799</accession>
<dbReference type="EMBL" id="CP001841">
    <property type="protein sequence ID" value="AEF82364.1"/>
    <property type="molecule type" value="Genomic_DNA"/>
</dbReference>
<dbReference type="KEGG" id="taz:TREAZ_3536"/>
<dbReference type="PANTHER" id="PTHR33937:SF2">
    <property type="entry name" value="DINITROGENASE IRON-MOLYBDENUM COFACTOR BIOSYNTHESIS DOMAIN-CONTAINING PROTEIN"/>
    <property type="match status" value="1"/>
</dbReference>
<dbReference type="InterPro" id="IPR003731">
    <property type="entry name" value="Di-Nase_FeMo-co_biosynth"/>
</dbReference>
<dbReference type="Pfam" id="PF02579">
    <property type="entry name" value="Nitro_FeMo-Co"/>
    <property type="match status" value="1"/>
</dbReference>
<gene>
    <name evidence="2" type="ordered locus">TREAZ_3536</name>
</gene>
<organism evidence="2 3">
    <name type="scientific">Leadbettera azotonutricia (strain ATCC BAA-888 / DSM 13862 / ZAS-9)</name>
    <name type="common">Treponema azotonutricium</name>
    <dbReference type="NCBI Taxonomy" id="545695"/>
    <lineage>
        <taxon>Bacteria</taxon>
        <taxon>Pseudomonadati</taxon>
        <taxon>Spirochaetota</taxon>
        <taxon>Spirochaetia</taxon>
        <taxon>Spirochaetales</taxon>
        <taxon>Breznakiellaceae</taxon>
        <taxon>Leadbettera</taxon>
    </lineage>
</organism>
<dbReference type="PANTHER" id="PTHR33937">
    <property type="entry name" value="IRON-MOLYBDENUM PROTEIN-RELATED-RELATED"/>
    <property type="match status" value="1"/>
</dbReference>
<protein>
    <submittedName>
        <fullName evidence="2">Dinitrogenase iron-molybdenum cofactor biosynthesis protein</fullName>
    </submittedName>
</protein>
<sequence length="120" mass="12919">MSWKVAVTSADGVLINQHFGHAKWFFIYNLEPDGSFALLEKRDTAPWCSEENHERDSPGASLGIAAAISDCTAVLTARIGPPAQKKLELAGISVYEQPDSIANALPKLAAYYGKSQAAKL</sequence>
<evidence type="ECO:0000313" key="3">
    <source>
        <dbReference type="Proteomes" id="UP000009222"/>
    </source>
</evidence>
<evidence type="ECO:0000313" key="2">
    <source>
        <dbReference type="EMBL" id="AEF82364.1"/>
    </source>
</evidence>
<dbReference type="RefSeq" id="WP_015712042.1">
    <property type="nucleotide sequence ID" value="NC_015577.1"/>
</dbReference>
<reference evidence="3" key="1">
    <citation type="submission" date="2009-12" db="EMBL/GenBank/DDBJ databases">
        <title>Complete sequence of Treponema azotonutricium strain ZAS-9.</title>
        <authorList>
            <person name="Tetu S.G."/>
            <person name="Matson E."/>
            <person name="Ren Q."/>
            <person name="Seshadri R."/>
            <person name="Elbourne L."/>
            <person name="Hassan K.A."/>
            <person name="Durkin A."/>
            <person name="Radune D."/>
            <person name="Mohamoud Y."/>
            <person name="Shay R."/>
            <person name="Jin S."/>
            <person name="Zhang X."/>
            <person name="Lucey K."/>
            <person name="Ballor N.R."/>
            <person name="Ottesen E."/>
            <person name="Rosenthal R."/>
            <person name="Allen A."/>
            <person name="Leadbetter J.R."/>
            <person name="Paulsen I.T."/>
        </authorList>
    </citation>
    <scope>NUCLEOTIDE SEQUENCE [LARGE SCALE GENOMIC DNA]</scope>
    <source>
        <strain evidence="3">ATCC BAA-888 / DSM 13862 / ZAS-9</strain>
    </source>
</reference>
<reference evidence="2 3" key="2">
    <citation type="journal article" date="2011" name="ISME J.">
        <title>RNA-seq reveals cooperative metabolic interactions between two termite-gut spirochete species in co-culture.</title>
        <authorList>
            <person name="Rosenthal A.Z."/>
            <person name="Matson E.G."/>
            <person name="Eldar A."/>
            <person name="Leadbetter J.R."/>
        </authorList>
    </citation>
    <scope>NUCLEOTIDE SEQUENCE [LARGE SCALE GENOMIC DNA]</scope>
    <source>
        <strain evidence="3">ATCC BAA-888 / DSM 13862 / ZAS-9</strain>
    </source>
</reference>
<dbReference type="Proteomes" id="UP000009222">
    <property type="component" value="Chromosome"/>
</dbReference>
<proteinExistence type="predicted"/>
<name>F5Y799_LEAAZ</name>
<dbReference type="SUPFAM" id="SSF53146">
    <property type="entry name" value="Nitrogenase accessory factor-like"/>
    <property type="match status" value="1"/>
</dbReference>
<dbReference type="Gene3D" id="3.30.420.130">
    <property type="entry name" value="Dinitrogenase iron-molybdenum cofactor biosynthesis domain"/>
    <property type="match status" value="1"/>
</dbReference>
<dbReference type="InterPro" id="IPR051840">
    <property type="entry name" value="NifX/NifY_domain"/>
</dbReference>